<protein>
    <submittedName>
        <fullName evidence="1">Gamma-glutamyl peptidase</fullName>
    </submittedName>
</protein>
<evidence type="ECO:0000313" key="2">
    <source>
        <dbReference type="Proteomes" id="UP000243077"/>
    </source>
</evidence>
<reference evidence="1 2" key="1">
    <citation type="submission" date="2018-02" db="EMBL/GenBank/DDBJ databases">
        <title>Complete genome of the streamlined marine actinobacterium Pontimonas salivibrio CL-TW6 adapted to coastal planktonic lifestype.</title>
        <authorList>
            <person name="Cho B.C."/>
            <person name="Hardies S.C."/>
            <person name="Jang G.I."/>
            <person name="Hwang C.Y."/>
        </authorList>
    </citation>
    <scope>NUCLEOTIDE SEQUENCE [LARGE SCALE GENOMIC DNA]</scope>
    <source>
        <strain evidence="1 2">CL-TW6</strain>
    </source>
</reference>
<name>A0A2L2BNM1_9MICO</name>
<evidence type="ECO:0000313" key="1">
    <source>
        <dbReference type="EMBL" id="AVG23270.1"/>
    </source>
</evidence>
<dbReference type="PANTHER" id="PTHR43235">
    <property type="entry name" value="GLUTAMINE AMIDOTRANSFERASE PB2B2.05-RELATED"/>
    <property type="match status" value="1"/>
</dbReference>
<dbReference type="KEGG" id="psai:C3B54_11272"/>
<sequence>MAAPVIGLSCYRTHGTMTIYDGELASLPAQYVDSVTRSGGTAILLPPQPLSMSQAKDIISRLDGLLLTGGADIDPARYSQELSPRHEGFEALRDASEDTLLHAALEADLPILGICRGAQMLNVHLGGTLHQHLPDVLGHDRYRKPGESFTTEPITIESNTVVHKALGGDREVHGPVQHHQAIDDVAPGLVVSARGFDGIVQAVEWPEKSFCVAVQWHPEEDASDDRLVRSLVEAALHRA</sequence>
<dbReference type="AlphaFoldDB" id="A0A2L2BNM1"/>
<accession>A0A2L2BNM1</accession>
<dbReference type="GO" id="GO:0006598">
    <property type="term" value="P:polyamine catabolic process"/>
    <property type="evidence" value="ECO:0007669"/>
    <property type="project" value="TreeGrafter"/>
</dbReference>
<dbReference type="GO" id="GO:0033969">
    <property type="term" value="F:gamma-glutamyl-gamma-aminobutyrate hydrolase activity"/>
    <property type="evidence" value="ECO:0007669"/>
    <property type="project" value="TreeGrafter"/>
</dbReference>
<dbReference type="Pfam" id="PF07722">
    <property type="entry name" value="Peptidase_C26"/>
    <property type="match status" value="1"/>
</dbReference>
<keyword evidence="2" id="KW-1185">Reference proteome</keyword>
<organism evidence="1 2">
    <name type="scientific">Pontimonas salivibrio</name>
    <dbReference type="NCBI Taxonomy" id="1159327"/>
    <lineage>
        <taxon>Bacteria</taxon>
        <taxon>Bacillati</taxon>
        <taxon>Actinomycetota</taxon>
        <taxon>Actinomycetes</taxon>
        <taxon>Micrococcales</taxon>
        <taxon>Microbacteriaceae</taxon>
        <taxon>Pontimonas</taxon>
    </lineage>
</organism>
<dbReference type="InterPro" id="IPR011697">
    <property type="entry name" value="Peptidase_C26"/>
</dbReference>
<dbReference type="GO" id="GO:0005829">
    <property type="term" value="C:cytosol"/>
    <property type="evidence" value="ECO:0007669"/>
    <property type="project" value="TreeGrafter"/>
</dbReference>
<dbReference type="PROSITE" id="PS51273">
    <property type="entry name" value="GATASE_TYPE_1"/>
    <property type="match status" value="1"/>
</dbReference>
<dbReference type="SUPFAM" id="SSF52317">
    <property type="entry name" value="Class I glutamine amidotransferase-like"/>
    <property type="match status" value="1"/>
</dbReference>
<proteinExistence type="predicted"/>
<gene>
    <name evidence="1" type="ORF">C3B54_11272</name>
</gene>
<dbReference type="OrthoDB" id="9813383at2"/>
<dbReference type="Proteomes" id="UP000243077">
    <property type="component" value="Chromosome"/>
</dbReference>
<dbReference type="InterPro" id="IPR044668">
    <property type="entry name" value="PuuD-like"/>
</dbReference>
<dbReference type="PANTHER" id="PTHR43235:SF1">
    <property type="entry name" value="GLUTAMINE AMIDOTRANSFERASE PB2B2.05-RELATED"/>
    <property type="match status" value="1"/>
</dbReference>
<dbReference type="EMBL" id="CP026923">
    <property type="protein sequence ID" value="AVG23270.1"/>
    <property type="molecule type" value="Genomic_DNA"/>
</dbReference>
<dbReference type="CDD" id="cd01745">
    <property type="entry name" value="GATase1_2"/>
    <property type="match status" value="1"/>
</dbReference>
<dbReference type="Gene3D" id="3.40.50.880">
    <property type="match status" value="1"/>
</dbReference>
<dbReference type="RefSeq" id="WP_104912906.1">
    <property type="nucleotide sequence ID" value="NZ_CP026923.1"/>
</dbReference>
<dbReference type="InterPro" id="IPR029062">
    <property type="entry name" value="Class_I_gatase-like"/>
</dbReference>